<protein>
    <submittedName>
        <fullName evidence="6">Cyclopropane-fatty-acyl-phospholipid synthase</fullName>
        <ecNumber evidence="6">2.1.1.-</ecNumber>
    </submittedName>
</protein>
<feature type="non-terminal residue" evidence="6">
    <location>
        <position position="262"/>
    </location>
</feature>
<comment type="caution">
    <text evidence="6">The sequence shown here is derived from an EMBL/GenBank/DDBJ whole genome shotgun (WGS) entry which is preliminary data.</text>
</comment>
<dbReference type="GO" id="GO:0006629">
    <property type="term" value="P:lipid metabolic process"/>
    <property type="evidence" value="ECO:0007669"/>
    <property type="project" value="UniProtKB-KW"/>
</dbReference>
<organism evidence="6">
    <name type="scientific">mine drainage metagenome</name>
    <dbReference type="NCBI Taxonomy" id="410659"/>
    <lineage>
        <taxon>unclassified sequences</taxon>
        <taxon>metagenomes</taxon>
        <taxon>ecological metagenomes</taxon>
    </lineage>
</organism>
<dbReference type="GO" id="GO:0008168">
    <property type="term" value="F:methyltransferase activity"/>
    <property type="evidence" value="ECO:0007669"/>
    <property type="project" value="UniProtKB-KW"/>
</dbReference>
<dbReference type="InterPro" id="IPR029063">
    <property type="entry name" value="SAM-dependent_MTases_sf"/>
</dbReference>
<evidence type="ECO:0000256" key="4">
    <source>
        <dbReference type="ARBA" id="ARBA00023098"/>
    </source>
</evidence>
<proteinExistence type="predicted"/>
<dbReference type="Pfam" id="PF02353">
    <property type="entry name" value="CMAS"/>
    <property type="match status" value="1"/>
</dbReference>
<dbReference type="GO" id="GO:0032259">
    <property type="term" value="P:methylation"/>
    <property type="evidence" value="ECO:0007669"/>
    <property type="project" value="UniProtKB-KW"/>
</dbReference>
<dbReference type="SUPFAM" id="SSF53335">
    <property type="entry name" value="S-adenosyl-L-methionine-dependent methyltransferases"/>
    <property type="match status" value="1"/>
</dbReference>
<evidence type="ECO:0000256" key="1">
    <source>
        <dbReference type="ARBA" id="ARBA00022603"/>
    </source>
</evidence>
<keyword evidence="1 6" id="KW-0489">Methyltransferase</keyword>
<dbReference type="CDD" id="cd02440">
    <property type="entry name" value="AdoMet_MTases"/>
    <property type="match status" value="1"/>
</dbReference>
<evidence type="ECO:0000259" key="5">
    <source>
        <dbReference type="Pfam" id="PF25371"/>
    </source>
</evidence>
<dbReference type="InterPro" id="IPR050723">
    <property type="entry name" value="CFA/CMAS"/>
</dbReference>
<name>T1CTC7_9ZZZZ</name>
<keyword evidence="2 6" id="KW-0808">Transferase</keyword>
<dbReference type="PANTHER" id="PTHR43667:SF1">
    <property type="entry name" value="CYCLOPROPANE-FATTY-ACYL-PHOSPHOLIPID SYNTHASE"/>
    <property type="match status" value="1"/>
</dbReference>
<feature type="domain" description="DUF7884" evidence="5">
    <location>
        <begin position="24"/>
        <end position="100"/>
    </location>
</feature>
<dbReference type="AlphaFoldDB" id="T1CTC7"/>
<evidence type="ECO:0000256" key="3">
    <source>
        <dbReference type="ARBA" id="ARBA00022691"/>
    </source>
</evidence>
<dbReference type="PANTHER" id="PTHR43667">
    <property type="entry name" value="CYCLOPROPANE-FATTY-ACYL-PHOSPHOLIPID SYNTHASE"/>
    <property type="match status" value="1"/>
</dbReference>
<dbReference type="InterPro" id="IPR057206">
    <property type="entry name" value="DUF7884"/>
</dbReference>
<evidence type="ECO:0000313" key="6">
    <source>
        <dbReference type="EMBL" id="EQD72665.1"/>
    </source>
</evidence>
<sequence>MSSSDAAQGERGADGARSFEGRLLERMLTRLGNPEVEFTLWTGERIAPAGVEPVCRVRIGSRTTLLAIVADPAVRFPDAYCDGRVEIEGDLVRLLERVYLAGERARLPRPSAACSGGFAARTSIRSPARAPTSIIITTSATHSTNCGSARPWRIPAPITPPSETSLDQAQIAKMHHVCRKMRLRAGEHVVEAGCGWGALALHMARHYGVKVRAFNISKEQVAYARERAEREGLAGQVEYVQDDYRNICGRYDAFVSVGMLEH</sequence>
<accession>T1CTC7</accession>
<gene>
    <name evidence="6" type="ORF">B1A_05341</name>
</gene>
<keyword evidence="4" id="KW-0443">Lipid metabolism</keyword>
<reference evidence="6" key="1">
    <citation type="submission" date="2013-08" db="EMBL/GenBank/DDBJ databases">
        <authorList>
            <person name="Mendez C."/>
            <person name="Richter M."/>
            <person name="Ferrer M."/>
            <person name="Sanchez J."/>
        </authorList>
    </citation>
    <scope>NUCLEOTIDE SEQUENCE</scope>
</reference>
<dbReference type="EC" id="2.1.1.-" evidence="6"/>
<dbReference type="EMBL" id="AUZX01003889">
    <property type="protein sequence ID" value="EQD72665.1"/>
    <property type="molecule type" value="Genomic_DNA"/>
</dbReference>
<reference evidence="6" key="2">
    <citation type="journal article" date="2014" name="ISME J.">
        <title>Microbial stratification in low pH oxic and suboxic macroscopic growths along an acid mine drainage.</title>
        <authorList>
            <person name="Mendez-Garcia C."/>
            <person name="Mesa V."/>
            <person name="Sprenger R.R."/>
            <person name="Richter M."/>
            <person name="Diez M.S."/>
            <person name="Solano J."/>
            <person name="Bargiela R."/>
            <person name="Golyshina O.V."/>
            <person name="Manteca A."/>
            <person name="Ramos J.L."/>
            <person name="Gallego J.R."/>
            <person name="Llorente I."/>
            <person name="Martins Dos Santos V.A."/>
            <person name="Jensen O.N."/>
            <person name="Pelaez A.I."/>
            <person name="Sanchez J."/>
            <person name="Ferrer M."/>
        </authorList>
    </citation>
    <scope>NUCLEOTIDE SEQUENCE</scope>
</reference>
<keyword evidence="3" id="KW-0949">S-adenosyl-L-methionine</keyword>
<evidence type="ECO:0000256" key="2">
    <source>
        <dbReference type="ARBA" id="ARBA00022679"/>
    </source>
</evidence>
<dbReference type="Gene3D" id="3.40.50.150">
    <property type="entry name" value="Vaccinia Virus protein VP39"/>
    <property type="match status" value="1"/>
</dbReference>
<dbReference type="Pfam" id="PF25371">
    <property type="entry name" value="DUF7884"/>
    <property type="match status" value="1"/>
</dbReference>